<evidence type="ECO:0000256" key="1">
    <source>
        <dbReference type="SAM" id="MobiDB-lite"/>
    </source>
</evidence>
<gene>
    <name evidence="2" type="ORF">CVT25_013057</name>
</gene>
<organism evidence="2 3">
    <name type="scientific">Psilocybe cyanescens</name>
    <dbReference type="NCBI Taxonomy" id="93625"/>
    <lineage>
        <taxon>Eukaryota</taxon>
        <taxon>Fungi</taxon>
        <taxon>Dikarya</taxon>
        <taxon>Basidiomycota</taxon>
        <taxon>Agaricomycotina</taxon>
        <taxon>Agaricomycetes</taxon>
        <taxon>Agaricomycetidae</taxon>
        <taxon>Agaricales</taxon>
        <taxon>Agaricineae</taxon>
        <taxon>Strophariaceae</taxon>
        <taxon>Psilocybe</taxon>
    </lineage>
</organism>
<keyword evidence="3" id="KW-1185">Reference proteome</keyword>
<dbReference type="InParanoid" id="A0A409XSM6"/>
<feature type="region of interest" description="Disordered" evidence="1">
    <location>
        <begin position="1"/>
        <end position="81"/>
    </location>
</feature>
<evidence type="ECO:0000313" key="2">
    <source>
        <dbReference type="EMBL" id="PPQ93717.1"/>
    </source>
</evidence>
<reference evidence="2 3" key="1">
    <citation type="journal article" date="2018" name="Evol. Lett.">
        <title>Horizontal gene cluster transfer increased hallucinogenic mushroom diversity.</title>
        <authorList>
            <person name="Reynolds H.T."/>
            <person name="Vijayakumar V."/>
            <person name="Gluck-Thaler E."/>
            <person name="Korotkin H.B."/>
            <person name="Matheny P.B."/>
            <person name="Slot J.C."/>
        </authorList>
    </citation>
    <scope>NUCLEOTIDE SEQUENCE [LARGE SCALE GENOMIC DNA]</scope>
    <source>
        <strain evidence="2 3">2631</strain>
    </source>
</reference>
<proteinExistence type="predicted"/>
<dbReference type="OrthoDB" id="6474464at2759"/>
<protein>
    <submittedName>
        <fullName evidence="2">Uncharacterized protein</fullName>
    </submittedName>
</protein>
<name>A0A409XSM6_PSICY</name>
<feature type="compositionally biased region" description="Basic residues" evidence="1">
    <location>
        <begin position="1"/>
        <end position="14"/>
    </location>
</feature>
<feature type="compositionally biased region" description="Polar residues" evidence="1">
    <location>
        <begin position="24"/>
        <end position="34"/>
    </location>
</feature>
<sequence length="418" mass="46152">MGKKNKPQKGKGKPPKPSIKIPATPSSATKGRSATTEDKNSTSVDSRSNMASPFHTPPTSPSTPATEQKQEKGPTPALSTNDVASNDILAIANVLATMKSALVSMSDAFDRLEDQTEKMVSLTLDIKAADQLRQLRSALEDHITRHKVEIESLRVSLKTKITEAVEEKIRSRLFDMVRATIQERIEEKVRHQIPEDLRQQVISHKRQILQVKTNLHNSEARQYNSLQTVPGPHARLRPLLRPLPTPEQSPVILISRSSSLGDSTLATPTTTFPQAPAPTPIKRVTSSSLRSALLPETVPPTPSRLFPRDLTALFALSQDEARRLLREYGLDSATSSPVRETIRPRGLSIVNEEGSDTLHDEKSDLTEGSDAHAKDMNKFMAHIGVPYLMIPAPKEKFDQSAPLSSRSRRKLLTPLIIK</sequence>
<accession>A0A409XSM6</accession>
<comment type="caution">
    <text evidence="2">The sequence shown here is derived from an EMBL/GenBank/DDBJ whole genome shotgun (WGS) entry which is preliminary data.</text>
</comment>
<dbReference type="Proteomes" id="UP000283269">
    <property type="component" value="Unassembled WGS sequence"/>
</dbReference>
<feature type="compositionally biased region" description="Polar residues" evidence="1">
    <location>
        <begin position="41"/>
        <end position="51"/>
    </location>
</feature>
<dbReference type="EMBL" id="NHYD01000622">
    <property type="protein sequence ID" value="PPQ93717.1"/>
    <property type="molecule type" value="Genomic_DNA"/>
</dbReference>
<dbReference type="STRING" id="93625.A0A409XSM6"/>
<evidence type="ECO:0000313" key="3">
    <source>
        <dbReference type="Proteomes" id="UP000283269"/>
    </source>
</evidence>
<dbReference type="AlphaFoldDB" id="A0A409XSM6"/>